<dbReference type="AlphaFoldDB" id="A0A5C6AZF2"/>
<reference evidence="2 3" key="1">
    <citation type="submission" date="2019-02" db="EMBL/GenBank/DDBJ databases">
        <title>Deep-cultivation of Planctomycetes and their phenomic and genomic characterization uncovers novel biology.</title>
        <authorList>
            <person name="Wiegand S."/>
            <person name="Jogler M."/>
            <person name="Boedeker C."/>
            <person name="Pinto D."/>
            <person name="Vollmers J."/>
            <person name="Rivas-Marin E."/>
            <person name="Kohn T."/>
            <person name="Peeters S.H."/>
            <person name="Heuer A."/>
            <person name="Rast P."/>
            <person name="Oberbeckmann S."/>
            <person name="Bunk B."/>
            <person name="Jeske O."/>
            <person name="Meyerdierks A."/>
            <person name="Storesund J.E."/>
            <person name="Kallscheuer N."/>
            <person name="Luecker S."/>
            <person name="Lage O.M."/>
            <person name="Pohl T."/>
            <person name="Merkel B.J."/>
            <person name="Hornburger P."/>
            <person name="Mueller R.-W."/>
            <person name="Bruemmer F."/>
            <person name="Labrenz M."/>
            <person name="Spormann A.M."/>
            <person name="Op Den Camp H."/>
            <person name="Overmann J."/>
            <person name="Amann R."/>
            <person name="Jetten M.S.M."/>
            <person name="Mascher T."/>
            <person name="Medema M.H."/>
            <person name="Devos D.P."/>
            <person name="Kaster A.-K."/>
            <person name="Ovreas L."/>
            <person name="Rohde M."/>
            <person name="Galperin M.Y."/>
            <person name="Jogler C."/>
        </authorList>
    </citation>
    <scope>NUCLEOTIDE SEQUENCE [LARGE SCALE GENOMIC DNA]</scope>
    <source>
        <strain evidence="2 3">Pla52n</strain>
    </source>
</reference>
<comment type="caution">
    <text evidence="2">The sequence shown here is derived from an EMBL/GenBank/DDBJ whole genome shotgun (WGS) entry which is preliminary data.</text>
</comment>
<dbReference type="RefSeq" id="WP_146519817.1">
    <property type="nucleotide sequence ID" value="NZ_CP151726.1"/>
</dbReference>
<evidence type="ECO:0000313" key="3">
    <source>
        <dbReference type="Proteomes" id="UP000320176"/>
    </source>
</evidence>
<dbReference type="OrthoDB" id="288713at2"/>
<dbReference type="Proteomes" id="UP000320176">
    <property type="component" value="Unassembled WGS sequence"/>
</dbReference>
<accession>A0A5C6AZF2</accession>
<name>A0A5C6AZF2_9BACT</name>
<sequence>MPAPSVHNDTTMINSPNSFGLGIANSSSCGESHSTGDESGTFFDRRRGNESGGKAERRQFGSSHDGLTENGRELALAIDQYKLAHHRRYITCDEMLAVLSTLGYRKCDE</sequence>
<evidence type="ECO:0000256" key="1">
    <source>
        <dbReference type="SAM" id="MobiDB-lite"/>
    </source>
</evidence>
<organism evidence="2 3">
    <name type="scientific">Stieleria varia</name>
    <dbReference type="NCBI Taxonomy" id="2528005"/>
    <lineage>
        <taxon>Bacteria</taxon>
        <taxon>Pseudomonadati</taxon>
        <taxon>Planctomycetota</taxon>
        <taxon>Planctomycetia</taxon>
        <taxon>Pirellulales</taxon>
        <taxon>Pirellulaceae</taxon>
        <taxon>Stieleria</taxon>
    </lineage>
</organism>
<keyword evidence="3" id="KW-1185">Reference proteome</keyword>
<feature type="compositionally biased region" description="Polar residues" evidence="1">
    <location>
        <begin position="24"/>
        <end position="33"/>
    </location>
</feature>
<gene>
    <name evidence="2" type="ORF">Pla52n_24260</name>
</gene>
<evidence type="ECO:0000313" key="2">
    <source>
        <dbReference type="EMBL" id="TWU04386.1"/>
    </source>
</evidence>
<dbReference type="EMBL" id="SJPN01000003">
    <property type="protein sequence ID" value="TWU04386.1"/>
    <property type="molecule type" value="Genomic_DNA"/>
</dbReference>
<feature type="region of interest" description="Disordered" evidence="1">
    <location>
        <begin position="24"/>
        <end position="69"/>
    </location>
</feature>
<proteinExistence type="predicted"/>
<protein>
    <submittedName>
        <fullName evidence="2">Uncharacterized protein</fullName>
    </submittedName>
</protein>
<feature type="compositionally biased region" description="Basic and acidic residues" evidence="1">
    <location>
        <begin position="43"/>
        <end position="59"/>
    </location>
</feature>